<proteinExistence type="predicted"/>
<dbReference type="Pfam" id="PF11171">
    <property type="entry name" value="DUF2958"/>
    <property type="match status" value="1"/>
</dbReference>
<evidence type="ECO:0008006" key="2">
    <source>
        <dbReference type="Google" id="ProtNLM"/>
    </source>
</evidence>
<organism evidence="1">
    <name type="scientific">Pseudomonas aeruginosa</name>
    <dbReference type="NCBI Taxonomy" id="287"/>
    <lineage>
        <taxon>Bacteria</taxon>
        <taxon>Pseudomonadati</taxon>
        <taxon>Pseudomonadota</taxon>
        <taxon>Gammaproteobacteria</taxon>
        <taxon>Pseudomonadales</taxon>
        <taxon>Pseudomonadaceae</taxon>
        <taxon>Pseudomonas</taxon>
    </lineage>
</organism>
<dbReference type="EMBL" id="KY494864">
    <property type="protein sequence ID" value="ARD70576.1"/>
    <property type="molecule type" value="Genomic_DNA"/>
</dbReference>
<geneLocation type="plasmid" evidence="1">
    <name>pJB37</name>
</geneLocation>
<sequence length="172" mass="18947">MRISSDPGNRIRVFPDFHQYAFVPLRFCGFVRLRIRASVRRHRCASAIACVRGRGAALTTLVTEEDRVHLLAHGLTRAAGQECDPLPVVRLFTPDAHATWLLAALDPTDGDTAYGLIDLGIGMPALATVKLSDLASIVGPLKQPVIRDRYFQPTRPLSEYVRLAQENGSITD</sequence>
<dbReference type="InterPro" id="IPR021341">
    <property type="entry name" value="DUF2958"/>
</dbReference>
<protein>
    <recommendedName>
        <fullName evidence="2">Lipoprotein</fullName>
    </recommendedName>
</protein>
<reference evidence="1" key="1">
    <citation type="submission" date="2017-01" db="EMBL/GenBank/DDBJ databases">
        <title>Complete nucleotide sequence of an IncP-2 blaVIM-2-harboring megaplasmid from Pseudomonas aeruginosa.</title>
        <authorList>
            <person name="Botelho J."/>
            <person name="Grosso F."/>
            <person name="Mabrouk A."/>
            <person name="Peixe L."/>
        </authorList>
    </citation>
    <scope>NUCLEOTIDE SEQUENCE</scope>
    <source>
        <strain evidence="1">FFUP_PS_37</strain>
        <plasmid evidence="1">pJB37</plasmid>
    </source>
</reference>
<name>A0A1V0M6Q4_PSEAI</name>
<dbReference type="AlphaFoldDB" id="A0A1V0M6Q4"/>
<keyword evidence="1" id="KW-0614">Plasmid</keyword>
<evidence type="ECO:0000313" key="1">
    <source>
        <dbReference type="EMBL" id="ARD70576.1"/>
    </source>
</evidence>
<accession>A0A1V0M6Q4</accession>